<dbReference type="Gene3D" id="3.90.1150.10">
    <property type="entry name" value="Aspartate Aminotransferase, domain 1"/>
    <property type="match status" value="1"/>
</dbReference>
<comment type="caution">
    <text evidence="6">The sequence shown here is derived from an EMBL/GenBank/DDBJ whole genome shotgun (WGS) entry which is preliminary data.</text>
</comment>
<dbReference type="CDD" id="cd00616">
    <property type="entry name" value="AHBA_syn"/>
    <property type="match status" value="1"/>
</dbReference>
<dbReference type="InterPro" id="IPR015424">
    <property type="entry name" value="PyrdxlP-dep_Trfase"/>
</dbReference>
<dbReference type="SUPFAM" id="SSF53383">
    <property type="entry name" value="PLP-dependent transferases"/>
    <property type="match status" value="1"/>
</dbReference>
<dbReference type="GO" id="GO:0000271">
    <property type="term" value="P:polysaccharide biosynthetic process"/>
    <property type="evidence" value="ECO:0007669"/>
    <property type="project" value="TreeGrafter"/>
</dbReference>
<dbReference type="Proteomes" id="UP000239494">
    <property type="component" value="Unassembled WGS sequence"/>
</dbReference>
<keyword evidence="1 4" id="KW-0663">Pyridoxal phosphate</keyword>
<dbReference type="InterPro" id="IPR000653">
    <property type="entry name" value="DegT/StrS_aminotransferase"/>
</dbReference>
<protein>
    <submittedName>
        <fullName evidence="6">dTDP-4-amino-4,6-dideoxygalactose transaminase</fullName>
    </submittedName>
</protein>
<reference evidence="6 7" key="1">
    <citation type="submission" date="2018-03" db="EMBL/GenBank/DDBJ databases">
        <title>Genomic Encyclopedia of Archaeal and Bacterial Type Strains, Phase II (KMG-II): from individual species to whole genera.</title>
        <authorList>
            <person name="Goeker M."/>
        </authorList>
    </citation>
    <scope>NUCLEOTIDE SEQUENCE [LARGE SCALE GENOMIC DNA]</scope>
    <source>
        <strain evidence="6 7">DSM 44720</strain>
    </source>
</reference>
<evidence type="ECO:0000256" key="5">
    <source>
        <dbReference type="RuleBase" id="RU004508"/>
    </source>
</evidence>
<evidence type="ECO:0000256" key="2">
    <source>
        <dbReference type="ARBA" id="ARBA00037999"/>
    </source>
</evidence>
<keyword evidence="7" id="KW-1185">Reference proteome</keyword>
<dbReference type="InterPro" id="IPR015422">
    <property type="entry name" value="PyrdxlP-dep_Trfase_small"/>
</dbReference>
<dbReference type="PANTHER" id="PTHR30244">
    <property type="entry name" value="TRANSAMINASE"/>
    <property type="match status" value="1"/>
</dbReference>
<dbReference type="PANTHER" id="PTHR30244:SF36">
    <property type="entry name" value="3-OXO-GLUCOSE-6-PHOSPHATE:GLUTAMATE AMINOTRANSFERASE"/>
    <property type="match status" value="1"/>
</dbReference>
<accession>A0A2T0T4W5</accession>
<name>A0A2T0T4W5_9PSEU</name>
<dbReference type="InterPro" id="IPR015421">
    <property type="entry name" value="PyrdxlP-dep_Trfase_major"/>
</dbReference>
<dbReference type="AlphaFoldDB" id="A0A2T0T4W5"/>
<evidence type="ECO:0000313" key="6">
    <source>
        <dbReference type="EMBL" id="PRY40725.1"/>
    </source>
</evidence>
<evidence type="ECO:0000256" key="3">
    <source>
        <dbReference type="PIRSR" id="PIRSR000390-1"/>
    </source>
</evidence>
<comment type="similarity">
    <text evidence="2 5">Belongs to the DegT/DnrJ/EryC1 family.</text>
</comment>
<proteinExistence type="inferred from homology"/>
<evidence type="ECO:0000256" key="1">
    <source>
        <dbReference type="ARBA" id="ARBA00022898"/>
    </source>
</evidence>
<feature type="modified residue" description="N6-(pyridoxal phosphate)lysine" evidence="4">
    <location>
        <position position="185"/>
    </location>
</feature>
<dbReference type="PIRSF" id="PIRSF000390">
    <property type="entry name" value="PLP_StrS"/>
    <property type="match status" value="1"/>
</dbReference>
<dbReference type="RefSeq" id="WP_245886812.1">
    <property type="nucleotide sequence ID" value="NZ_PVTF01000006.1"/>
</dbReference>
<dbReference type="Pfam" id="PF01041">
    <property type="entry name" value="DegT_DnrJ_EryC1"/>
    <property type="match status" value="1"/>
</dbReference>
<dbReference type="GO" id="GO:0030170">
    <property type="term" value="F:pyridoxal phosphate binding"/>
    <property type="evidence" value="ECO:0007669"/>
    <property type="project" value="TreeGrafter"/>
</dbReference>
<dbReference type="Gene3D" id="3.40.640.10">
    <property type="entry name" value="Type I PLP-dependent aspartate aminotransferase-like (Major domain)"/>
    <property type="match status" value="1"/>
</dbReference>
<dbReference type="GO" id="GO:0008483">
    <property type="term" value="F:transaminase activity"/>
    <property type="evidence" value="ECO:0007669"/>
    <property type="project" value="TreeGrafter"/>
</dbReference>
<dbReference type="EMBL" id="PVTF01000006">
    <property type="protein sequence ID" value="PRY40725.1"/>
    <property type="molecule type" value="Genomic_DNA"/>
</dbReference>
<gene>
    <name evidence="6" type="ORF">CLV43_106466</name>
</gene>
<organism evidence="6 7">
    <name type="scientific">Umezawaea tangerina</name>
    <dbReference type="NCBI Taxonomy" id="84725"/>
    <lineage>
        <taxon>Bacteria</taxon>
        <taxon>Bacillati</taxon>
        <taxon>Actinomycetota</taxon>
        <taxon>Actinomycetes</taxon>
        <taxon>Pseudonocardiales</taxon>
        <taxon>Pseudonocardiaceae</taxon>
        <taxon>Umezawaea</taxon>
    </lineage>
</organism>
<feature type="active site" description="Proton acceptor" evidence="3">
    <location>
        <position position="185"/>
    </location>
</feature>
<sequence length="369" mass="38915">MTVPLVDLGIQRDQIADEVAEGFARVLATTAFVGGPDCAAFESEFAAYSGRAHCVGVANGTDALELALRAAGVEQGDRIALPANTFVATAEAVVRAGGVPVPVDVDDEHLLLDPAALAEVAADVRAVMPVHLFGQLAPMEPIMAIAREHGLVVVEDGAQCQGATQHGRGMGAWGDAAGTSFYPGKNLGAFGDAGGVLTDDEEVARRVRLLANHGSDRKYEHPTLGFNSRLDTLQAVVLRAKLARLAGWNTERQLAAATYAELLKDVDGVRLPGVAEGNEHVWHLYVVRVPDRDGVLADLQAAGIGAGIHYPTPVHTTGAFERHGRPEGYPVTEKAAAEILSLPMFPGITRVQQERVRDALVEAVGKRVG</sequence>
<evidence type="ECO:0000256" key="4">
    <source>
        <dbReference type="PIRSR" id="PIRSR000390-2"/>
    </source>
</evidence>
<evidence type="ECO:0000313" key="7">
    <source>
        <dbReference type="Proteomes" id="UP000239494"/>
    </source>
</evidence>